<name>A0A135YW65_9FIRM</name>
<dbReference type="PANTHER" id="PTHR11614">
    <property type="entry name" value="PHOSPHOLIPASE-RELATED"/>
    <property type="match status" value="1"/>
</dbReference>
<dbReference type="InterPro" id="IPR051044">
    <property type="entry name" value="MAG_DAG_Lipase"/>
</dbReference>
<dbReference type="Proteomes" id="UP000070326">
    <property type="component" value="Unassembled WGS sequence"/>
</dbReference>
<comment type="caution">
    <text evidence="2">The sequence shown here is derived from an EMBL/GenBank/DDBJ whole genome shotgun (WGS) entry which is preliminary data.</text>
</comment>
<dbReference type="EMBL" id="LSQZ01000019">
    <property type="protein sequence ID" value="KXI13645.1"/>
    <property type="molecule type" value="Genomic_DNA"/>
</dbReference>
<dbReference type="eggNOG" id="COG2267">
    <property type="taxonomic scope" value="Bacteria"/>
</dbReference>
<dbReference type="InterPro" id="IPR022742">
    <property type="entry name" value="Hydrolase_4"/>
</dbReference>
<gene>
    <name evidence="2" type="ORF">HMPREF3195_00634</name>
</gene>
<sequence length="304" mass="34923">MFNIVVYVIIWRQVMVEEFIKMRDGFSLAVTKFDIENPVGVVQLVHGAKEHRKRYYKFCEFLNSIGLAAIISDNRGHGESVSEDHPLGHMNNFHEIVEDLHEVSVYVKNAYKDLPLHMFGHSLGSVFARCYIEKYDTEIDKLIISGTVNYRTEVLFGLFIGRIITALKGEKSFSKIMTKLGEWEDDSWINSDPEIMKKVRRDPLCVGYKYTIGGIYTIWKGDYEMHQYANFKCSNKDLPILSISGEKDPITGGMSGLNDSIKSLRRVGYTDVSYKVYDGFKHELTNCRGNEHILKDIGEFFIGR</sequence>
<organism evidence="2 3">
    <name type="scientific">Peptostreptococcus anaerobius</name>
    <dbReference type="NCBI Taxonomy" id="1261"/>
    <lineage>
        <taxon>Bacteria</taxon>
        <taxon>Bacillati</taxon>
        <taxon>Bacillota</taxon>
        <taxon>Clostridia</taxon>
        <taxon>Peptostreptococcales</taxon>
        <taxon>Peptostreptococcaceae</taxon>
        <taxon>Peptostreptococcus</taxon>
    </lineage>
</organism>
<dbReference type="SUPFAM" id="SSF53474">
    <property type="entry name" value="alpha/beta-Hydrolases"/>
    <property type="match status" value="1"/>
</dbReference>
<evidence type="ECO:0000313" key="3">
    <source>
        <dbReference type="Proteomes" id="UP000070326"/>
    </source>
</evidence>
<dbReference type="STRING" id="1261.HMPREF3195_00634"/>
<protein>
    <recommendedName>
        <fullName evidence="1">Serine aminopeptidase S33 domain-containing protein</fullName>
    </recommendedName>
</protein>
<feature type="domain" description="Serine aminopeptidase S33" evidence="1">
    <location>
        <begin position="37"/>
        <end position="286"/>
    </location>
</feature>
<dbReference type="InterPro" id="IPR029058">
    <property type="entry name" value="AB_hydrolase_fold"/>
</dbReference>
<proteinExistence type="predicted"/>
<evidence type="ECO:0000313" key="2">
    <source>
        <dbReference type="EMBL" id="KXI13645.1"/>
    </source>
</evidence>
<dbReference type="Pfam" id="PF12146">
    <property type="entry name" value="Hydrolase_4"/>
    <property type="match status" value="1"/>
</dbReference>
<evidence type="ECO:0000259" key="1">
    <source>
        <dbReference type="Pfam" id="PF12146"/>
    </source>
</evidence>
<dbReference type="Gene3D" id="3.40.50.1820">
    <property type="entry name" value="alpha/beta hydrolase"/>
    <property type="match status" value="1"/>
</dbReference>
<dbReference type="AlphaFoldDB" id="A0A135YW65"/>
<reference evidence="2 3" key="1">
    <citation type="submission" date="2016-02" db="EMBL/GenBank/DDBJ databases">
        <authorList>
            <person name="Wen L."/>
            <person name="He K."/>
            <person name="Yang H."/>
        </authorList>
    </citation>
    <scope>NUCLEOTIDE SEQUENCE [LARGE SCALE GENOMIC DNA]</scope>
    <source>
        <strain evidence="2 3">MJR8628A</strain>
    </source>
</reference>
<accession>A0A135YW65</accession>
<dbReference type="PATRIC" id="fig|1261.5.peg.639"/>